<sequence>MDIFLRTYLCNADLIEESFPDSVRYEHGRRLIVYEVYIYQSTDRQLPYVPDPCQGRGHDIIRGSFESILRLAKSVWLEARNVGDEEPVLGRTEAAIRKQGGVSLVIQ</sequence>
<gene>
    <name evidence="1" type="ORF">PAUS00366_LOCUS19034</name>
</gene>
<proteinExistence type="predicted"/>
<organism evidence="1">
    <name type="scientific">Pseudo-nitzschia australis</name>
    <dbReference type="NCBI Taxonomy" id="44445"/>
    <lineage>
        <taxon>Eukaryota</taxon>
        <taxon>Sar</taxon>
        <taxon>Stramenopiles</taxon>
        <taxon>Ochrophyta</taxon>
        <taxon>Bacillariophyta</taxon>
        <taxon>Bacillariophyceae</taxon>
        <taxon>Bacillariophycidae</taxon>
        <taxon>Bacillariales</taxon>
        <taxon>Bacillariaceae</taxon>
        <taxon>Pseudo-nitzschia</taxon>
    </lineage>
</organism>
<evidence type="ECO:0000313" key="1">
    <source>
        <dbReference type="EMBL" id="CAE0726277.1"/>
    </source>
</evidence>
<reference evidence="1" key="1">
    <citation type="submission" date="2021-01" db="EMBL/GenBank/DDBJ databases">
        <authorList>
            <person name="Corre E."/>
            <person name="Pelletier E."/>
            <person name="Niang G."/>
            <person name="Scheremetjew M."/>
            <person name="Finn R."/>
            <person name="Kale V."/>
            <person name="Holt S."/>
            <person name="Cochrane G."/>
            <person name="Meng A."/>
            <person name="Brown T."/>
            <person name="Cohen L."/>
        </authorList>
    </citation>
    <scope>NUCLEOTIDE SEQUENCE</scope>
    <source>
        <strain evidence="1">10249 10 AB</strain>
    </source>
</reference>
<name>A0A7S4AT69_9STRA</name>
<protein>
    <submittedName>
        <fullName evidence="1">Uncharacterized protein</fullName>
    </submittedName>
</protein>
<dbReference type="EMBL" id="HBIX01028186">
    <property type="protein sequence ID" value="CAE0726277.1"/>
    <property type="molecule type" value="Transcribed_RNA"/>
</dbReference>
<accession>A0A7S4AT69</accession>
<dbReference type="AlphaFoldDB" id="A0A7S4AT69"/>